<protein>
    <submittedName>
        <fullName evidence="2">Uncharacterized protein</fullName>
    </submittedName>
</protein>
<feature type="region of interest" description="Disordered" evidence="1">
    <location>
        <begin position="477"/>
        <end position="519"/>
    </location>
</feature>
<dbReference type="Proteomes" id="UP000054988">
    <property type="component" value="Unassembled WGS sequence"/>
</dbReference>
<sequence length="810" mass="88606">MSNETSSSSTGSYFARGLPNPPSGTASHFSNDVTYTGPFNPSPFELLFLVNTAGHNDSLRNASVGQPHLQFAVDGLIRLQAQCASLNVIIEETNIYAANLAFNATASGPSLLTLQGPMTVPSPRIFVTQIQMIQHLYEQQRHTAPGSGQLWSLPSINTNFVPVVPEQSLFYLGWLIPPPWSPSSSPPLILIPSSPNPLLILILPPGLHTPPTAPVGIPLPSMPSPLASPQHPPLPPPNLNLNLHWHPLSTPSTLTMNNLPLPQYLSWQMDNSTQPLSASETPSEPTQGFRSIQGHSQTPGVPGPPPDTVPEASVWDDETASKTTEQAERRATVDEVYEFLCALSADFLHLGIFLGIVVSDDSRIDFLEQTIPGAHGLLTTISMGVTTTMTSTEMESSDRPGEAKVTDPDNLVPMFVGILDHEAQEVTLPDGCIGSLKLTKPNGLKSLCKAYHLLTSLNKEDSLAKLIEFSENREMWNLNKPRNKRSHKGPQGPRNGTKKAKPTQSQQHRAKLVEKVSGKSGTQEQMKALALQVLRYADHLCEECPEYYQPTKLTPLSQDDDMEVSNDEGCVLQFIRSLLASLNLRAAIKKELGEVLCNQVTKVTGLEIADCSADFERSVDTLISLSSGISSSLALTASPPQPLSLPPSSTLTLVLAGPTMTPTLLTPSIAQAVTEHRPHGTAIAFANQRIKSVIIHDKITLYFKQGDVPCPPPINFSKDFTQIQHVWNDSLGTFEGKLCPQSFLTRNEGHDTSDTRWAKIGKQHNIWKHIVEYYLPPTDDEFWAEFTDTDDNHMTFSAIDAELRRRHAKS</sequence>
<reference evidence="2 3" key="1">
    <citation type="submission" date="2015-12" db="EMBL/GenBank/DDBJ databases">
        <title>Draft genome sequence of Moniliophthora roreri, the causal agent of frosty pod rot of cacao.</title>
        <authorList>
            <person name="Aime M.C."/>
            <person name="Diaz-Valderrama J.R."/>
            <person name="Kijpornyongpan T."/>
            <person name="Phillips-Mora W."/>
        </authorList>
    </citation>
    <scope>NUCLEOTIDE SEQUENCE [LARGE SCALE GENOMIC DNA]</scope>
    <source>
        <strain evidence="2 3">MCA 2952</strain>
    </source>
</reference>
<evidence type="ECO:0000313" key="2">
    <source>
        <dbReference type="EMBL" id="KTB40112.1"/>
    </source>
</evidence>
<proteinExistence type="predicted"/>
<evidence type="ECO:0000256" key="1">
    <source>
        <dbReference type="SAM" id="MobiDB-lite"/>
    </source>
</evidence>
<feature type="region of interest" description="Disordered" evidence="1">
    <location>
        <begin position="272"/>
        <end position="327"/>
    </location>
</feature>
<feature type="compositionally biased region" description="Polar residues" evidence="1">
    <location>
        <begin position="272"/>
        <end position="297"/>
    </location>
</feature>
<evidence type="ECO:0000313" key="3">
    <source>
        <dbReference type="Proteomes" id="UP000054988"/>
    </source>
</evidence>
<comment type="caution">
    <text evidence="2">The sequence shown here is derived from an EMBL/GenBank/DDBJ whole genome shotgun (WGS) entry which is preliminary data.</text>
</comment>
<organism evidence="2 3">
    <name type="scientific">Moniliophthora roreri</name>
    <name type="common">Frosty pod rot fungus</name>
    <name type="synonym">Monilia roreri</name>
    <dbReference type="NCBI Taxonomy" id="221103"/>
    <lineage>
        <taxon>Eukaryota</taxon>
        <taxon>Fungi</taxon>
        <taxon>Dikarya</taxon>
        <taxon>Basidiomycota</taxon>
        <taxon>Agaricomycotina</taxon>
        <taxon>Agaricomycetes</taxon>
        <taxon>Agaricomycetidae</taxon>
        <taxon>Agaricales</taxon>
        <taxon>Marasmiineae</taxon>
        <taxon>Marasmiaceae</taxon>
        <taxon>Moniliophthora</taxon>
    </lineage>
</organism>
<dbReference type="AlphaFoldDB" id="A0A0W0FV66"/>
<name>A0A0W0FV66_MONRR</name>
<dbReference type="EMBL" id="LATX01001608">
    <property type="protein sequence ID" value="KTB40112.1"/>
    <property type="molecule type" value="Genomic_DNA"/>
</dbReference>
<accession>A0A0W0FV66</accession>
<feature type="region of interest" description="Disordered" evidence="1">
    <location>
        <begin position="216"/>
        <end position="235"/>
    </location>
</feature>
<gene>
    <name evidence="2" type="ORF">WG66_7314</name>
</gene>